<evidence type="ECO:0000313" key="2">
    <source>
        <dbReference type="Proteomes" id="UP001732700"/>
    </source>
</evidence>
<dbReference type="EnsemblPlants" id="AVESA.00010b.r2.1DG0121130.1">
    <property type="protein sequence ID" value="AVESA.00010b.r2.1DG0121130.1.CDS.1"/>
    <property type="gene ID" value="AVESA.00010b.r2.1DG0121130"/>
</dbReference>
<reference evidence="1" key="2">
    <citation type="submission" date="2025-09" db="UniProtKB">
        <authorList>
            <consortium name="EnsemblPlants"/>
        </authorList>
    </citation>
    <scope>IDENTIFICATION</scope>
</reference>
<protein>
    <submittedName>
        <fullName evidence="1">Uncharacterized protein</fullName>
    </submittedName>
</protein>
<organism evidence="1 2">
    <name type="scientific">Avena sativa</name>
    <name type="common">Oat</name>
    <dbReference type="NCBI Taxonomy" id="4498"/>
    <lineage>
        <taxon>Eukaryota</taxon>
        <taxon>Viridiplantae</taxon>
        <taxon>Streptophyta</taxon>
        <taxon>Embryophyta</taxon>
        <taxon>Tracheophyta</taxon>
        <taxon>Spermatophyta</taxon>
        <taxon>Magnoliopsida</taxon>
        <taxon>Liliopsida</taxon>
        <taxon>Poales</taxon>
        <taxon>Poaceae</taxon>
        <taxon>BOP clade</taxon>
        <taxon>Pooideae</taxon>
        <taxon>Poodae</taxon>
        <taxon>Poeae</taxon>
        <taxon>Poeae Chloroplast Group 1 (Aveneae type)</taxon>
        <taxon>Aveninae</taxon>
        <taxon>Avena</taxon>
    </lineage>
</organism>
<evidence type="ECO:0000313" key="1">
    <source>
        <dbReference type="EnsemblPlants" id="AVESA.00010b.r2.1DG0121130.1.CDS.1"/>
    </source>
</evidence>
<accession>A0ACD5TSX0</accession>
<name>A0ACD5TSX0_AVESA</name>
<reference evidence="1" key="1">
    <citation type="submission" date="2021-05" db="EMBL/GenBank/DDBJ databases">
        <authorList>
            <person name="Scholz U."/>
            <person name="Mascher M."/>
            <person name="Fiebig A."/>
        </authorList>
    </citation>
    <scope>NUCLEOTIDE SEQUENCE [LARGE SCALE GENOMIC DNA]</scope>
</reference>
<dbReference type="Proteomes" id="UP001732700">
    <property type="component" value="Chromosome 1D"/>
</dbReference>
<sequence length="316" mass="35801">MMFFDACFLVQYMRCYGEPEDINDMDDALHSYFSANYERIRTDIMMLENQIPWVVVKMILSFMPAPSPWERFVAVMRSCLKNRTGSDLQDLDIDATYEPPHLLGLVRFYIVGNNDTSKDLQFNADKPLSLSISVAELADVGITLVPKDDVGILDMELDDKGGFCADLVLPPLYLTEANATWLVNMAAFELCKTPDFYDDDDADDEDSAVCSYLHLFAMLLDKKQDVHELRKKHVIEGGGLTSKEALDFFTCIGKNMRLGQCYLDIIIKIENFKRKRSPLLKFFLFLKKHKNRIMALASLTALGVGILSSLQALKSA</sequence>
<keyword evidence="2" id="KW-1185">Reference proteome</keyword>
<proteinExistence type="predicted"/>